<evidence type="ECO:0000313" key="2">
    <source>
        <dbReference type="WBParaSite" id="ES5_v2.g18686.t1"/>
    </source>
</evidence>
<dbReference type="Proteomes" id="UP000887579">
    <property type="component" value="Unplaced"/>
</dbReference>
<reference evidence="2" key="1">
    <citation type="submission" date="2022-11" db="UniProtKB">
        <authorList>
            <consortium name="WormBaseParasite"/>
        </authorList>
    </citation>
    <scope>IDENTIFICATION</scope>
</reference>
<organism evidence="1 2">
    <name type="scientific">Panagrolaimus sp. ES5</name>
    <dbReference type="NCBI Taxonomy" id="591445"/>
    <lineage>
        <taxon>Eukaryota</taxon>
        <taxon>Metazoa</taxon>
        <taxon>Ecdysozoa</taxon>
        <taxon>Nematoda</taxon>
        <taxon>Chromadorea</taxon>
        <taxon>Rhabditida</taxon>
        <taxon>Tylenchina</taxon>
        <taxon>Panagrolaimomorpha</taxon>
        <taxon>Panagrolaimoidea</taxon>
        <taxon>Panagrolaimidae</taxon>
        <taxon>Panagrolaimus</taxon>
    </lineage>
</organism>
<protein>
    <submittedName>
        <fullName evidence="2">ShKT domain-containing protein</fullName>
    </submittedName>
</protein>
<name>A0AC34FN21_9BILA</name>
<proteinExistence type="predicted"/>
<dbReference type="WBParaSite" id="ES5_v2.g18686.t1">
    <property type="protein sequence ID" value="ES5_v2.g18686.t1"/>
    <property type="gene ID" value="ES5_v2.g18686"/>
</dbReference>
<evidence type="ECO:0000313" key="1">
    <source>
        <dbReference type="Proteomes" id="UP000887579"/>
    </source>
</evidence>
<accession>A0AC34FN21</accession>
<sequence length="92" mass="9771">MNTFLVAFCVALCLTVAFGQSLGPCIGGECPSGYTCQSGSCNVVSSTTCADIRNSRGVNECPSKSYLCNNTLYYTLMTQQCPRTCNRCPTSG</sequence>